<evidence type="ECO:0000313" key="2">
    <source>
        <dbReference type="EMBL" id="KAK4073274.1"/>
    </source>
</evidence>
<evidence type="ECO:0000256" key="1">
    <source>
        <dbReference type="SAM" id="Coils"/>
    </source>
</evidence>
<reference evidence="2 3" key="1">
    <citation type="journal article" date="2024" name="Microbiol. Resour. Announc.">
        <title>Genome annotations for the ascomycete fungi Trichoderma harzianum, Trichoderma aggressivum, and Purpureocillium lilacinum.</title>
        <authorList>
            <person name="Beijen E.P.W."/>
            <person name="Ohm R.A."/>
        </authorList>
    </citation>
    <scope>NUCLEOTIDE SEQUENCE [LARGE SCALE GENOMIC DNA]</scope>
    <source>
        <strain evidence="2 3">CBS 150709</strain>
    </source>
</reference>
<protein>
    <submittedName>
        <fullName evidence="2">Uncharacterized protein</fullName>
    </submittedName>
</protein>
<organism evidence="2 3">
    <name type="scientific">Purpureocillium lilacinum</name>
    <name type="common">Paecilomyces lilacinus</name>
    <dbReference type="NCBI Taxonomy" id="33203"/>
    <lineage>
        <taxon>Eukaryota</taxon>
        <taxon>Fungi</taxon>
        <taxon>Dikarya</taxon>
        <taxon>Ascomycota</taxon>
        <taxon>Pezizomycotina</taxon>
        <taxon>Sordariomycetes</taxon>
        <taxon>Hypocreomycetidae</taxon>
        <taxon>Hypocreales</taxon>
        <taxon>Ophiocordycipitaceae</taxon>
        <taxon>Purpureocillium</taxon>
    </lineage>
</organism>
<accession>A0ABR0BEY6</accession>
<sequence length="205" mass="22981">MGDSAESESGFWENTCSLTQIGLAQRETVNQETANLKRIAECCERHLHKLLQEEEAQEDIAKAKDGHWASRQFAGFNLWCAKVGVHDEGLRSIDIRLNDVPEICNLLRRLLQSLKRDLNELEQSAESCDEKIIFDDDVNDDEDDAESDASTLSFDALSSAEQSEASCASENPDLASRKRKLALQAHIEDTIDRLHGLGPRWLSVL</sequence>
<dbReference type="Proteomes" id="UP001287286">
    <property type="component" value="Unassembled WGS sequence"/>
</dbReference>
<evidence type="ECO:0000313" key="3">
    <source>
        <dbReference type="Proteomes" id="UP001287286"/>
    </source>
</evidence>
<gene>
    <name evidence="2" type="ORF">Purlil1_13113</name>
</gene>
<dbReference type="EMBL" id="JAWRVI010000167">
    <property type="protein sequence ID" value="KAK4073274.1"/>
    <property type="molecule type" value="Genomic_DNA"/>
</dbReference>
<name>A0ABR0BEY6_PURLI</name>
<proteinExistence type="predicted"/>
<keyword evidence="3" id="KW-1185">Reference proteome</keyword>
<feature type="coiled-coil region" evidence="1">
    <location>
        <begin position="104"/>
        <end position="131"/>
    </location>
</feature>
<comment type="caution">
    <text evidence="2">The sequence shown here is derived from an EMBL/GenBank/DDBJ whole genome shotgun (WGS) entry which is preliminary data.</text>
</comment>
<keyword evidence="1" id="KW-0175">Coiled coil</keyword>